<dbReference type="Pfam" id="PF08443">
    <property type="entry name" value="RimK"/>
    <property type="match status" value="1"/>
</dbReference>
<dbReference type="SUPFAM" id="SSF56059">
    <property type="entry name" value="Glutathione synthetase ATP-binding domain-like"/>
    <property type="match status" value="1"/>
</dbReference>
<keyword evidence="1" id="KW-0067">ATP-binding</keyword>
<proteinExistence type="predicted"/>
<reference evidence="3 4" key="1">
    <citation type="submission" date="2007-01" db="EMBL/GenBank/DDBJ databases">
        <authorList>
            <person name="Haygood M."/>
            <person name="Podell S."/>
            <person name="Anderson C."/>
            <person name="Hopkinson B."/>
            <person name="Roe K."/>
            <person name="Barbeau K."/>
            <person name="Gaasterland T."/>
            <person name="Ferriera S."/>
            <person name="Johnson J."/>
            <person name="Kravitz S."/>
            <person name="Beeson K."/>
            <person name="Sutton G."/>
            <person name="Rogers Y.-H."/>
            <person name="Friedman R."/>
            <person name="Frazier M."/>
            <person name="Venter J.C."/>
        </authorList>
    </citation>
    <scope>NUCLEOTIDE SEQUENCE [LARGE SCALE GENOMIC DNA]</scope>
    <source>
        <strain evidence="3 4">ATCC 23134</strain>
    </source>
</reference>
<keyword evidence="4" id="KW-1185">Reference proteome</keyword>
<dbReference type="PANTHER" id="PTHR21621:SF0">
    <property type="entry name" value="BETA-CITRYLGLUTAMATE SYNTHASE B-RELATED"/>
    <property type="match status" value="1"/>
</dbReference>
<dbReference type="GO" id="GO:0018169">
    <property type="term" value="F:ribosomal S6-glutamic acid ligase activity"/>
    <property type="evidence" value="ECO:0007669"/>
    <property type="project" value="TreeGrafter"/>
</dbReference>
<gene>
    <name evidence="3" type="ORF">M23134_04992</name>
</gene>
<feature type="domain" description="ATP-grasp" evidence="2">
    <location>
        <begin position="131"/>
        <end position="322"/>
    </location>
</feature>
<dbReference type="OrthoDB" id="583309at2"/>
<dbReference type="GO" id="GO:0009432">
    <property type="term" value="P:SOS response"/>
    <property type="evidence" value="ECO:0007669"/>
    <property type="project" value="TreeGrafter"/>
</dbReference>
<dbReference type="PANTHER" id="PTHR21621">
    <property type="entry name" value="RIBOSOMAL PROTEIN S6 MODIFICATION PROTEIN"/>
    <property type="match status" value="1"/>
</dbReference>
<dbReference type="Proteomes" id="UP000004095">
    <property type="component" value="Unassembled WGS sequence"/>
</dbReference>
<dbReference type="GO" id="GO:0005737">
    <property type="term" value="C:cytoplasm"/>
    <property type="evidence" value="ECO:0007669"/>
    <property type="project" value="TreeGrafter"/>
</dbReference>
<evidence type="ECO:0000259" key="2">
    <source>
        <dbReference type="PROSITE" id="PS50975"/>
    </source>
</evidence>
<dbReference type="GO" id="GO:0046872">
    <property type="term" value="F:metal ion binding"/>
    <property type="evidence" value="ECO:0007669"/>
    <property type="project" value="InterPro"/>
</dbReference>
<dbReference type="InterPro" id="IPR026439">
    <property type="entry name" value="ATP_grasp_rbs_pep_matu_MvdD"/>
</dbReference>
<dbReference type="AlphaFoldDB" id="A1ZXI5"/>
<evidence type="ECO:0000256" key="1">
    <source>
        <dbReference type="PROSITE-ProRule" id="PRU00409"/>
    </source>
</evidence>
<keyword evidence="1" id="KW-0547">Nucleotide-binding</keyword>
<sequence length="338" mass="38582">MNVLIISWSGDNESVALVTKAIEAKGGKAYRFDTDLYPTQLMMSAGYEGNKRTLRLKGEQMDLDLAQDIDAIWYRRLRIGQEIPQEINKQLYMASVEESKKTFAGMLGSMKKFTLDPYHKVRHTENKQLQLQIAAELGLDIPRTLFTNDAEAVKEFYHRVKAPLITKMQHSFAVYDKEGRENVVFTNEITEEHLEDLEGLDVCPMTFQEKVDKKVELRITIVGDQVFAAAVDSSVSELSKTDWRRDGVGLENAWKPYNLPPEVEAKLLKLMDELGLNYGAADVIVTHDERYVFLEVNPAGEFFWLDKLFDRQISEALANVLLDKAPRRTNNIQMLAEA</sequence>
<dbReference type="RefSeq" id="WP_002703881.1">
    <property type="nucleotide sequence ID" value="NZ_AAWS01000058.1"/>
</dbReference>
<evidence type="ECO:0000313" key="3">
    <source>
        <dbReference type="EMBL" id="EAY24953.1"/>
    </source>
</evidence>
<dbReference type="InterPro" id="IPR011761">
    <property type="entry name" value="ATP-grasp"/>
</dbReference>
<organism evidence="3 4">
    <name type="scientific">Microscilla marina ATCC 23134</name>
    <dbReference type="NCBI Taxonomy" id="313606"/>
    <lineage>
        <taxon>Bacteria</taxon>
        <taxon>Pseudomonadati</taxon>
        <taxon>Bacteroidota</taxon>
        <taxon>Cytophagia</taxon>
        <taxon>Cytophagales</taxon>
        <taxon>Microscillaceae</taxon>
        <taxon>Microscilla</taxon>
    </lineage>
</organism>
<dbReference type="eggNOG" id="COG0189">
    <property type="taxonomic scope" value="Bacteria"/>
</dbReference>
<dbReference type="EMBL" id="AAWS01000058">
    <property type="protein sequence ID" value="EAY24953.1"/>
    <property type="molecule type" value="Genomic_DNA"/>
</dbReference>
<dbReference type="Gene3D" id="3.30.470.20">
    <property type="entry name" value="ATP-grasp fold, B domain"/>
    <property type="match status" value="1"/>
</dbReference>
<dbReference type="Pfam" id="PF21068">
    <property type="entry name" value="ATPgraspMvdD"/>
    <property type="match status" value="1"/>
</dbReference>
<evidence type="ECO:0000313" key="4">
    <source>
        <dbReference type="Proteomes" id="UP000004095"/>
    </source>
</evidence>
<dbReference type="InterPro" id="IPR048936">
    <property type="entry name" value="MvdD-like_ATPgrasp"/>
</dbReference>
<dbReference type="NCBIfam" id="TIGR04184">
    <property type="entry name" value="ATPgraspMvdD"/>
    <property type="match status" value="1"/>
</dbReference>
<protein>
    <recommendedName>
        <fullName evidence="2">ATP-grasp domain-containing protein</fullName>
    </recommendedName>
</protein>
<dbReference type="PROSITE" id="PS50975">
    <property type="entry name" value="ATP_GRASP"/>
    <property type="match status" value="1"/>
</dbReference>
<name>A1ZXI5_MICM2</name>
<dbReference type="InterPro" id="IPR013651">
    <property type="entry name" value="ATP-grasp_RimK-type"/>
</dbReference>
<comment type="caution">
    <text evidence="3">The sequence shown here is derived from an EMBL/GenBank/DDBJ whole genome shotgun (WGS) entry which is preliminary data.</text>
</comment>
<accession>A1ZXI5</accession>
<dbReference type="GO" id="GO:0005524">
    <property type="term" value="F:ATP binding"/>
    <property type="evidence" value="ECO:0007669"/>
    <property type="project" value="UniProtKB-UniRule"/>
</dbReference>